<name>A0A834UEC4_VESPE</name>
<evidence type="ECO:0000313" key="3">
    <source>
        <dbReference type="Proteomes" id="UP000600918"/>
    </source>
</evidence>
<organism evidence="2 3">
    <name type="scientific">Vespula pensylvanica</name>
    <name type="common">Western yellow jacket</name>
    <name type="synonym">Wasp</name>
    <dbReference type="NCBI Taxonomy" id="30213"/>
    <lineage>
        <taxon>Eukaryota</taxon>
        <taxon>Metazoa</taxon>
        <taxon>Ecdysozoa</taxon>
        <taxon>Arthropoda</taxon>
        <taxon>Hexapoda</taxon>
        <taxon>Insecta</taxon>
        <taxon>Pterygota</taxon>
        <taxon>Neoptera</taxon>
        <taxon>Endopterygota</taxon>
        <taxon>Hymenoptera</taxon>
        <taxon>Apocrita</taxon>
        <taxon>Aculeata</taxon>
        <taxon>Vespoidea</taxon>
        <taxon>Vespidae</taxon>
        <taxon>Vespinae</taxon>
        <taxon>Vespula</taxon>
    </lineage>
</organism>
<sequence>MAKPTEFRGKVGVENARVNMDGGTMRRTWSMKRRLQRPKVLNDPSLRGVTKLSGIDRQKEGSALVVGSKSRNSRNNALLRIRRVDSKEYGLHLHAADSTSTSNKSVAPIETPIT</sequence>
<protein>
    <submittedName>
        <fullName evidence="2">Uncharacterized protein</fullName>
    </submittedName>
</protein>
<evidence type="ECO:0000256" key="1">
    <source>
        <dbReference type="SAM" id="MobiDB-lite"/>
    </source>
</evidence>
<proteinExistence type="predicted"/>
<gene>
    <name evidence="2" type="ORF">H0235_002461</name>
</gene>
<keyword evidence="3" id="KW-1185">Reference proteome</keyword>
<accession>A0A834UEC4</accession>
<feature type="region of interest" description="Disordered" evidence="1">
    <location>
        <begin position="95"/>
        <end position="114"/>
    </location>
</feature>
<dbReference type="AlphaFoldDB" id="A0A834UEC4"/>
<evidence type="ECO:0000313" key="2">
    <source>
        <dbReference type="EMBL" id="KAF7434270.1"/>
    </source>
</evidence>
<dbReference type="Proteomes" id="UP000600918">
    <property type="component" value="Unassembled WGS sequence"/>
</dbReference>
<dbReference type="EMBL" id="JACSDY010000002">
    <property type="protein sequence ID" value="KAF7434270.1"/>
    <property type="molecule type" value="Genomic_DNA"/>
</dbReference>
<reference evidence="2" key="1">
    <citation type="journal article" date="2020" name="G3 (Bethesda)">
        <title>High-Quality Assemblies for Three Invasive Social Wasps from the &lt;i&gt;Vespula&lt;/i&gt; Genus.</title>
        <authorList>
            <person name="Harrop T.W.R."/>
            <person name="Guhlin J."/>
            <person name="McLaughlin G.M."/>
            <person name="Permina E."/>
            <person name="Stockwell P."/>
            <person name="Gilligan J."/>
            <person name="Le Lec M.F."/>
            <person name="Gruber M.A.M."/>
            <person name="Quinn O."/>
            <person name="Lovegrove M."/>
            <person name="Duncan E.J."/>
            <person name="Remnant E.J."/>
            <person name="Van Eeckhoven J."/>
            <person name="Graham B."/>
            <person name="Knapp R.A."/>
            <person name="Langford K.W."/>
            <person name="Kronenberg Z."/>
            <person name="Press M.O."/>
            <person name="Eacker S.M."/>
            <person name="Wilson-Rankin E.E."/>
            <person name="Purcell J."/>
            <person name="Lester P.J."/>
            <person name="Dearden P.K."/>
        </authorList>
    </citation>
    <scope>NUCLEOTIDE SEQUENCE</scope>
    <source>
        <strain evidence="2">Volc-1</strain>
    </source>
</reference>
<comment type="caution">
    <text evidence="2">The sequence shown here is derived from an EMBL/GenBank/DDBJ whole genome shotgun (WGS) entry which is preliminary data.</text>
</comment>